<name>A0AAV9Q1Z8_9PEZI</name>
<protein>
    <recommendedName>
        <fullName evidence="4">Argonaute complex, subunit Arb1</fullName>
    </recommendedName>
</protein>
<dbReference type="EMBL" id="JAXLQG010000015">
    <property type="protein sequence ID" value="KAK5532342.1"/>
    <property type="molecule type" value="Genomic_DNA"/>
</dbReference>
<evidence type="ECO:0008006" key="4">
    <source>
        <dbReference type="Google" id="ProtNLM"/>
    </source>
</evidence>
<organism evidence="2 3">
    <name type="scientific">Vermiconidia calcicola</name>
    <dbReference type="NCBI Taxonomy" id="1690605"/>
    <lineage>
        <taxon>Eukaryota</taxon>
        <taxon>Fungi</taxon>
        <taxon>Dikarya</taxon>
        <taxon>Ascomycota</taxon>
        <taxon>Pezizomycotina</taxon>
        <taxon>Dothideomycetes</taxon>
        <taxon>Dothideomycetidae</taxon>
        <taxon>Mycosphaerellales</taxon>
        <taxon>Extremaceae</taxon>
        <taxon>Vermiconidia</taxon>
    </lineage>
</organism>
<dbReference type="GO" id="GO:0033167">
    <property type="term" value="C:ARC complex"/>
    <property type="evidence" value="ECO:0007669"/>
    <property type="project" value="InterPro"/>
</dbReference>
<accession>A0AAV9Q1Z8</accession>
<dbReference type="GO" id="GO:0031047">
    <property type="term" value="P:regulatory ncRNA-mediated gene silencing"/>
    <property type="evidence" value="ECO:0007669"/>
    <property type="project" value="InterPro"/>
</dbReference>
<evidence type="ECO:0000313" key="2">
    <source>
        <dbReference type="EMBL" id="KAK5532342.1"/>
    </source>
</evidence>
<evidence type="ECO:0000313" key="3">
    <source>
        <dbReference type="Proteomes" id="UP001345827"/>
    </source>
</evidence>
<feature type="compositionally biased region" description="Acidic residues" evidence="1">
    <location>
        <begin position="32"/>
        <end position="44"/>
    </location>
</feature>
<dbReference type="InterPro" id="IPR018606">
    <property type="entry name" value="Arb1"/>
</dbReference>
<feature type="compositionally biased region" description="Acidic residues" evidence="1">
    <location>
        <begin position="490"/>
        <end position="501"/>
    </location>
</feature>
<evidence type="ECO:0000256" key="1">
    <source>
        <dbReference type="SAM" id="MobiDB-lite"/>
    </source>
</evidence>
<dbReference type="Proteomes" id="UP001345827">
    <property type="component" value="Unassembled WGS sequence"/>
</dbReference>
<dbReference type="AlphaFoldDB" id="A0AAV9Q1Z8"/>
<proteinExistence type="predicted"/>
<feature type="region of interest" description="Disordered" evidence="1">
    <location>
        <begin position="1"/>
        <end position="81"/>
    </location>
</feature>
<dbReference type="Pfam" id="PF09692">
    <property type="entry name" value="Arb1"/>
    <property type="match status" value="1"/>
</dbReference>
<reference evidence="2 3" key="1">
    <citation type="submission" date="2023-06" db="EMBL/GenBank/DDBJ databases">
        <title>Black Yeasts Isolated from many extreme environments.</title>
        <authorList>
            <person name="Coleine C."/>
            <person name="Stajich J.E."/>
            <person name="Selbmann L."/>
        </authorList>
    </citation>
    <scope>NUCLEOTIDE SEQUENCE [LARGE SCALE GENOMIC DNA]</scope>
    <source>
        <strain evidence="2 3">CCFEE 5887</strain>
    </source>
</reference>
<keyword evidence="3" id="KW-1185">Reference proteome</keyword>
<sequence>MASVDLNDGDGRVDNIEATVAVNGTETPENTVDADADAEEEQDYGEIVHDLPPPEAKKKKKKKNRKPASKRGLGKPTGFEDFFADTPMTPSEHAEEQELYHPNITFVDRLLTAIARFERTRKLTPERRDMFYKYLGFGSVEVGPNAHQGGIGQGQDTEDMDRTQLLVAMSQASISDDKRNLGTPTSLYDVDFQGVMKAFLSRRARLLYGFELRDQVSLLTTTLERFMDYLLQHDVCPEYRDDVLATRNLCRDSTSELWDVAEATRRLPGDFNIACSTLFGGYYAENYDGTTDWEEGSRDENVFVGMKPEEAQQVIHFGVAGAADEPVYKAYAAAVNGGGMLAVDSIQEHAGFQITKIEPPTAECKELYTTTSQHFRPVGRVYAKPWTNPDQQPEDLTAAEKEALTTIKAPKDDDKKQYIFFVESILQSHLRVGMKVEATIRTLNCGIMFFDDVLNAFPTFDEYVVNELMAGWKAPRAVKGAFDYIEAEIEGEGEGEGEDEARDGGPENIDEGEI</sequence>
<feature type="compositionally biased region" description="Basic residues" evidence="1">
    <location>
        <begin position="57"/>
        <end position="73"/>
    </location>
</feature>
<comment type="caution">
    <text evidence="2">The sequence shown here is derived from an EMBL/GenBank/DDBJ whole genome shotgun (WGS) entry which is preliminary data.</text>
</comment>
<gene>
    <name evidence="2" type="ORF">LTR25_007875</name>
</gene>
<feature type="region of interest" description="Disordered" evidence="1">
    <location>
        <begin position="490"/>
        <end position="514"/>
    </location>
</feature>